<dbReference type="GO" id="GO:0016787">
    <property type="term" value="F:hydrolase activity"/>
    <property type="evidence" value="ECO:0007669"/>
    <property type="project" value="UniProtKB-KW"/>
</dbReference>
<gene>
    <name evidence="3" type="ORF">PG997_000845</name>
</gene>
<dbReference type="SUPFAM" id="SSF56317">
    <property type="entry name" value="Carbon-nitrogen hydrolase"/>
    <property type="match status" value="1"/>
</dbReference>
<dbReference type="Gene3D" id="3.60.110.10">
    <property type="entry name" value="Carbon-nitrogen hydrolase"/>
    <property type="match status" value="1"/>
</dbReference>
<organism evidence="3 4">
    <name type="scientific">Apiospora hydei</name>
    <dbReference type="NCBI Taxonomy" id="1337664"/>
    <lineage>
        <taxon>Eukaryota</taxon>
        <taxon>Fungi</taxon>
        <taxon>Dikarya</taxon>
        <taxon>Ascomycota</taxon>
        <taxon>Pezizomycotina</taxon>
        <taxon>Sordariomycetes</taxon>
        <taxon>Xylariomycetidae</taxon>
        <taxon>Amphisphaeriales</taxon>
        <taxon>Apiosporaceae</taxon>
        <taxon>Apiospora</taxon>
    </lineage>
</organism>
<dbReference type="RefSeq" id="XP_066674933.1">
    <property type="nucleotide sequence ID" value="XM_066805160.1"/>
</dbReference>
<evidence type="ECO:0000313" key="4">
    <source>
        <dbReference type="Proteomes" id="UP001433268"/>
    </source>
</evidence>
<dbReference type="InterPro" id="IPR036526">
    <property type="entry name" value="C-N_Hydrolase_sf"/>
</dbReference>
<feature type="compositionally biased region" description="Low complexity" evidence="1">
    <location>
        <begin position="112"/>
        <end position="121"/>
    </location>
</feature>
<dbReference type="PROSITE" id="PS50263">
    <property type="entry name" value="CN_HYDROLASE"/>
    <property type="match status" value="1"/>
</dbReference>
<keyword evidence="4" id="KW-1185">Reference proteome</keyword>
<keyword evidence="3" id="KW-0378">Hydrolase</keyword>
<dbReference type="EMBL" id="JAQQWN010000002">
    <property type="protein sequence ID" value="KAK8094160.1"/>
    <property type="molecule type" value="Genomic_DNA"/>
</dbReference>
<dbReference type="PANTHER" id="PTHR23088">
    <property type="entry name" value="NITRILASE-RELATED"/>
    <property type="match status" value="1"/>
</dbReference>
<evidence type="ECO:0000313" key="3">
    <source>
        <dbReference type="EMBL" id="KAK8094160.1"/>
    </source>
</evidence>
<proteinExistence type="predicted"/>
<accession>A0ABR1XBT9</accession>
<comment type="caution">
    <text evidence="3">The sequence shown here is derived from an EMBL/GenBank/DDBJ whole genome shotgun (WGS) entry which is preliminary data.</text>
</comment>
<dbReference type="Proteomes" id="UP001433268">
    <property type="component" value="Unassembled WGS sequence"/>
</dbReference>
<feature type="non-terminal residue" evidence="3">
    <location>
        <position position="1"/>
    </location>
</feature>
<name>A0ABR1XBT9_9PEZI</name>
<dbReference type="GeneID" id="92038220"/>
<reference evidence="3 4" key="1">
    <citation type="submission" date="2023-01" db="EMBL/GenBank/DDBJ databases">
        <title>Analysis of 21 Apiospora genomes using comparative genomics revels a genus with tremendous synthesis potential of carbohydrate active enzymes and secondary metabolites.</title>
        <authorList>
            <person name="Sorensen T."/>
        </authorList>
    </citation>
    <scope>NUCLEOTIDE SEQUENCE [LARGE SCALE GENOMIC DNA]</scope>
    <source>
        <strain evidence="3 4">CBS 114990</strain>
    </source>
</reference>
<evidence type="ECO:0000256" key="1">
    <source>
        <dbReference type="SAM" id="MobiDB-lite"/>
    </source>
</evidence>
<feature type="domain" description="CN hydrolase" evidence="2">
    <location>
        <begin position="5"/>
        <end position="325"/>
    </location>
</feature>
<dbReference type="InterPro" id="IPR003010">
    <property type="entry name" value="C-N_Hydrolase"/>
</dbReference>
<protein>
    <submittedName>
        <fullName evidence="3">Carbon-nitrogen hydrolase</fullName>
    </submittedName>
</protein>
<sequence length="358" mass="38127">DDVNQKQAVGQICSTASMAHNLEQCVRLVSKAAAAGAKVLFLPEASDYIAASGAESLSLAKPVATSPFVTGLQSAAAKHSLAVHVGIHVPVPVSALAKSSIVNPLLTAAPQPSEESSSHNGPSGGGNASVAETATKLYNRTIWINEDGTLNEKASYDKLHLFDYATLHESANTQAGAAFTPPFASALGRIGSLICFDLRFPEAALYLTQPPLPPATASSSSSAPAQKQHQEPAQILLYPSAFTVPTGRAHWEVLLRSRAIETQSWVVASAQVGRHGEGVRRVSYGHSMVVDPWGRVVLELKGVRDVRRRAEEEEEEEASGAEEVLEAEEGAVGEMGLVDIDLGEWERVRQKMPLVRRT</sequence>
<evidence type="ECO:0000259" key="2">
    <source>
        <dbReference type="PROSITE" id="PS50263"/>
    </source>
</evidence>
<dbReference type="Pfam" id="PF00795">
    <property type="entry name" value="CN_hydrolase"/>
    <property type="match status" value="1"/>
</dbReference>
<dbReference type="PANTHER" id="PTHR23088:SF27">
    <property type="entry name" value="DEAMINATED GLUTATHIONE AMIDASE"/>
    <property type="match status" value="1"/>
</dbReference>
<feature type="region of interest" description="Disordered" evidence="1">
    <location>
        <begin position="108"/>
        <end position="129"/>
    </location>
</feature>